<feature type="transmembrane region" description="Helical" evidence="1">
    <location>
        <begin position="130"/>
        <end position="148"/>
    </location>
</feature>
<dbReference type="Proteomes" id="UP000054558">
    <property type="component" value="Unassembled WGS sequence"/>
</dbReference>
<feature type="transmembrane region" description="Helical" evidence="1">
    <location>
        <begin position="64"/>
        <end position="84"/>
    </location>
</feature>
<keyword evidence="1" id="KW-0472">Membrane</keyword>
<dbReference type="AlphaFoldDB" id="A0A1Y1HX19"/>
<feature type="transmembrane region" description="Helical" evidence="1">
    <location>
        <begin position="96"/>
        <end position="118"/>
    </location>
</feature>
<dbReference type="OMA" id="SGHLPPY"/>
<evidence type="ECO:0000313" key="2">
    <source>
        <dbReference type="EMBL" id="GAQ80398.1"/>
    </source>
</evidence>
<keyword evidence="1" id="KW-0812">Transmembrane</keyword>
<protein>
    <recommendedName>
        <fullName evidence="4">DUF3054 domain-containing protein</fullName>
    </recommendedName>
</protein>
<dbReference type="EMBL" id="DF237002">
    <property type="protein sequence ID" value="GAQ80398.1"/>
    <property type="molecule type" value="Genomic_DNA"/>
</dbReference>
<dbReference type="PANTHER" id="PTHR35283">
    <property type="entry name" value="T12C22.21 PROTEIN"/>
    <property type="match status" value="1"/>
</dbReference>
<evidence type="ECO:0000313" key="3">
    <source>
        <dbReference type="Proteomes" id="UP000054558"/>
    </source>
</evidence>
<proteinExistence type="predicted"/>
<keyword evidence="3" id="KW-1185">Reference proteome</keyword>
<dbReference type="PANTHER" id="PTHR35283:SF3">
    <property type="entry name" value="T12C22.21 PROTEIN"/>
    <property type="match status" value="1"/>
</dbReference>
<dbReference type="InterPro" id="IPR021414">
    <property type="entry name" value="DUF3054"/>
</dbReference>
<dbReference type="Pfam" id="PF11255">
    <property type="entry name" value="DUF3054"/>
    <property type="match status" value="1"/>
</dbReference>
<evidence type="ECO:0000256" key="1">
    <source>
        <dbReference type="SAM" id="Phobius"/>
    </source>
</evidence>
<name>A0A1Y1HX19_KLENI</name>
<accession>A0A1Y1HX19</accession>
<evidence type="ECO:0008006" key="4">
    <source>
        <dbReference type="Google" id="ProtNLM"/>
    </source>
</evidence>
<reference evidence="2 3" key="1">
    <citation type="journal article" date="2014" name="Nat. Commun.">
        <title>Klebsormidium flaccidum genome reveals primary factors for plant terrestrial adaptation.</title>
        <authorList>
            <person name="Hori K."/>
            <person name="Maruyama F."/>
            <person name="Fujisawa T."/>
            <person name="Togashi T."/>
            <person name="Yamamoto N."/>
            <person name="Seo M."/>
            <person name="Sato S."/>
            <person name="Yamada T."/>
            <person name="Mori H."/>
            <person name="Tajima N."/>
            <person name="Moriyama T."/>
            <person name="Ikeuchi M."/>
            <person name="Watanabe M."/>
            <person name="Wada H."/>
            <person name="Kobayashi K."/>
            <person name="Saito M."/>
            <person name="Masuda T."/>
            <person name="Sasaki-Sekimoto Y."/>
            <person name="Mashiguchi K."/>
            <person name="Awai K."/>
            <person name="Shimojima M."/>
            <person name="Masuda S."/>
            <person name="Iwai M."/>
            <person name="Nobusawa T."/>
            <person name="Narise T."/>
            <person name="Kondo S."/>
            <person name="Saito H."/>
            <person name="Sato R."/>
            <person name="Murakawa M."/>
            <person name="Ihara Y."/>
            <person name="Oshima-Yamada Y."/>
            <person name="Ohtaka K."/>
            <person name="Satoh M."/>
            <person name="Sonobe K."/>
            <person name="Ishii M."/>
            <person name="Ohtani R."/>
            <person name="Kanamori-Sato M."/>
            <person name="Honoki R."/>
            <person name="Miyazaki D."/>
            <person name="Mochizuki H."/>
            <person name="Umetsu J."/>
            <person name="Higashi K."/>
            <person name="Shibata D."/>
            <person name="Kamiya Y."/>
            <person name="Sato N."/>
            <person name="Nakamura Y."/>
            <person name="Tabata S."/>
            <person name="Ida S."/>
            <person name="Kurokawa K."/>
            <person name="Ohta H."/>
        </authorList>
    </citation>
    <scope>NUCLEOTIDE SEQUENCE [LARGE SCALE GENOMIC DNA]</scope>
    <source>
        <strain evidence="2 3">NIES-2285</strain>
    </source>
</reference>
<gene>
    <name evidence="2" type="ORF">KFL_000530250</name>
</gene>
<sequence>MNRCCTTIPLPSVLCTLKLWEASRRPKVKVQEADPNLKTYAVEDENVVVEGVAKIDRGEDNMNLGRLALLVAGDTVALLLFALAGKVSHSGTADFGVVPTAAPFLVGWFASATLLGGYGADATLSGPLKAVTTTGIAWAVGIPLGIVIRGVLKGQVPPTPFILVTLASTFVLLVGWRAALAATGGKRDVGNRSGSAFEFLELLSSLVRRW</sequence>
<dbReference type="OrthoDB" id="2015146at2759"/>
<feature type="transmembrane region" description="Helical" evidence="1">
    <location>
        <begin position="160"/>
        <end position="180"/>
    </location>
</feature>
<organism evidence="2 3">
    <name type="scientific">Klebsormidium nitens</name>
    <name type="common">Green alga</name>
    <name type="synonym">Ulothrix nitens</name>
    <dbReference type="NCBI Taxonomy" id="105231"/>
    <lineage>
        <taxon>Eukaryota</taxon>
        <taxon>Viridiplantae</taxon>
        <taxon>Streptophyta</taxon>
        <taxon>Klebsormidiophyceae</taxon>
        <taxon>Klebsormidiales</taxon>
        <taxon>Klebsormidiaceae</taxon>
        <taxon>Klebsormidium</taxon>
    </lineage>
</organism>
<keyword evidence="1" id="KW-1133">Transmembrane helix</keyword>